<evidence type="ECO:0000313" key="2">
    <source>
        <dbReference type="Proteomes" id="UP001055102"/>
    </source>
</evidence>
<dbReference type="EMBL" id="BPQR01000103">
    <property type="protein sequence ID" value="GJE08938.1"/>
    <property type="molecule type" value="Genomic_DNA"/>
</dbReference>
<reference evidence="1" key="2">
    <citation type="submission" date="2021-08" db="EMBL/GenBank/DDBJ databases">
        <authorList>
            <person name="Tani A."/>
            <person name="Ola A."/>
            <person name="Ogura Y."/>
            <person name="Katsura K."/>
            <person name="Hayashi T."/>
        </authorList>
    </citation>
    <scope>NUCLEOTIDE SEQUENCE</scope>
    <source>
        <strain evidence="1">LMG 23639</strain>
    </source>
</reference>
<comment type="caution">
    <text evidence="1">The sequence shown here is derived from an EMBL/GenBank/DDBJ whole genome shotgun (WGS) entry which is preliminary data.</text>
</comment>
<dbReference type="Proteomes" id="UP001055102">
    <property type="component" value="Unassembled WGS sequence"/>
</dbReference>
<protein>
    <submittedName>
        <fullName evidence="1">Uncharacterized protein</fullName>
    </submittedName>
</protein>
<sequence>MSRPRELSEARITRIDLNLEPGAISAGVIARFDFVCGPTLVRGARLQRHGISKELTVFLPKTRFKDETIRFTCDAARVRLAEAAEAAVAAASARAAGWRGDADG</sequence>
<reference evidence="1" key="1">
    <citation type="journal article" date="2021" name="Front. Microbiol.">
        <title>Comprehensive Comparative Genomics and Phenotyping of Methylobacterium Species.</title>
        <authorList>
            <person name="Alessa O."/>
            <person name="Ogura Y."/>
            <person name="Fujitani Y."/>
            <person name="Takami H."/>
            <person name="Hayashi T."/>
            <person name="Sahin N."/>
            <person name="Tani A."/>
        </authorList>
    </citation>
    <scope>NUCLEOTIDE SEQUENCE</scope>
    <source>
        <strain evidence="1">LMG 23639</strain>
    </source>
</reference>
<gene>
    <name evidence="1" type="ORF">AOPFMNJM_4286</name>
</gene>
<name>A0ABQ4T2I2_9HYPH</name>
<proteinExistence type="predicted"/>
<dbReference type="RefSeq" id="WP_017483150.1">
    <property type="nucleotide sequence ID" value="NZ_BPQR01000103.1"/>
</dbReference>
<accession>A0ABQ4T2I2</accession>
<keyword evidence="2" id="KW-1185">Reference proteome</keyword>
<evidence type="ECO:0000313" key="1">
    <source>
        <dbReference type="EMBL" id="GJE08938.1"/>
    </source>
</evidence>
<organism evidence="1 2">
    <name type="scientific">Methylobacterium jeotgali</name>
    <dbReference type="NCBI Taxonomy" id="381630"/>
    <lineage>
        <taxon>Bacteria</taxon>
        <taxon>Pseudomonadati</taxon>
        <taxon>Pseudomonadota</taxon>
        <taxon>Alphaproteobacteria</taxon>
        <taxon>Hyphomicrobiales</taxon>
        <taxon>Methylobacteriaceae</taxon>
        <taxon>Methylobacterium</taxon>
    </lineage>
</organism>